<reference evidence="2 4" key="1">
    <citation type="journal article" date="2018" name="Genome Biol. Evol.">
        <title>Multiple Roots of Fruiting Body Formation in Amoebozoa.</title>
        <authorList>
            <person name="Hillmann F."/>
            <person name="Forbes G."/>
            <person name="Novohradska S."/>
            <person name="Ferling I."/>
            <person name="Riege K."/>
            <person name="Groth M."/>
            <person name="Westermann M."/>
            <person name="Marz M."/>
            <person name="Spaller T."/>
            <person name="Winckler T."/>
            <person name="Schaap P."/>
            <person name="Glockner G."/>
        </authorList>
    </citation>
    <scope>NUCLEOTIDE SEQUENCE [LARGE SCALE GENOMIC DNA]</scope>
    <source>
        <strain evidence="2 4">Jena</strain>
    </source>
</reference>
<accession>A0A2P6N8P5</accession>
<name>A0A2P6N8P5_9EUKA</name>
<dbReference type="InParanoid" id="A0A2P6N8P5"/>
<feature type="region of interest" description="Disordered" evidence="1">
    <location>
        <begin position="267"/>
        <end position="333"/>
    </location>
</feature>
<evidence type="ECO:0000313" key="3">
    <source>
        <dbReference type="EMBL" id="PRP83425.1"/>
    </source>
</evidence>
<comment type="caution">
    <text evidence="2">The sequence shown here is derived from an EMBL/GenBank/DDBJ whole genome shotgun (WGS) entry which is preliminary data.</text>
</comment>
<organism evidence="2 4">
    <name type="scientific">Planoprotostelium fungivorum</name>
    <dbReference type="NCBI Taxonomy" id="1890364"/>
    <lineage>
        <taxon>Eukaryota</taxon>
        <taxon>Amoebozoa</taxon>
        <taxon>Evosea</taxon>
        <taxon>Variosea</taxon>
        <taxon>Cavosteliida</taxon>
        <taxon>Cavosteliaceae</taxon>
        <taxon>Planoprotostelium</taxon>
    </lineage>
</organism>
<proteinExistence type="predicted"/>
<keyword evidence="4" id="KW-1185">Reference proteome</keyword>
<dbReference type="AlphaFoldDB" id="A0A2P6N8P5"/>
<evidence type="ECO:0000313" key="4">
    <source>
        <dbReference type="Proteomes" id="UP000241769"/>
    </source>
</evidence>
<evidence type="ECO:0000313" key="2">
    <source>
        <dbReference type="EMBL" id="PRP80323.1"/>
    </source>
</evidence>
<dbReference type="EMBL" id="MDYQ01000153">
    <property type="protein sequence ID" value="PRP80323.1"/>
    <property type="molecule type" value="Genomic_DNA"/>
</dbReference>
<dbReference type="Proteomes" id="UP000241769">
    <property type="component" value="Unassembled WGS sequence"/>
</dbReference>
<dbReference type="EMBL" id="MDYQ01000082">
    <property type="protein sequence ID" value="PRP83425.1"/>
    <property type="molecule type" value="Genomic_DNA"/>
</dbReference>
<protein>
    <submittedName>
        <fullName evidence="2">Uncharacterized protein</fullName>
    </submittedName>
</protein>
<sequence length="383" mass="43108">MVLLLPSNTFEVSCSISLLSFLVAHRHIIVVNRSRGHGTDDVFIVRDNTPTRAGRLKTPNRGILHARRFHYSLRDLLLRTWTSPLRTPATVCVTLTSLSLNPVDFPFSRNGDIQLSSPVLPSIRLEGPYTTYIDRNFSRRYKLLSSTQRESRERRGLLSSVSSLSEASSPCSPCTQGNKMDDSLGVSVLSSHPPSKVIITPPHQSMMEAAAVSNIGKTELKKENKDKPQKRKWTNAEKGFEVCGHANKFRRPCQRVGVCPFHHVSGERSKRTKVKHVQEGSASHSPIHIEKKEPTLNTMTPTEDTDEDVEEWNRSDSYTSDPEHPNVAQSPIHSDERLTLTVRGTWMDMLISPLSLPAEDNWLNTEAEWQFINTSQTLFSCTI</sequence>
<evidence type="ECO:0000256" key="1">
    <source>
        <dbReference type="SAM" id="MobiDB-lite"/>
    </source>
</evidence>
<gene>
    <name evidence="3" type="ORF">PROFUN_09198</name>
    <name evidence="2" type="ORF">PROFUN_12075</name>
</gene>